<dbReference type="InterPro" id="IPR004842">
    <property type="entry name" value="SLC12A_fam"/>
</dbReference>
<feature type="transmembrane region" description="Helical" evidence="8">
    <location>
        <begin position="414"/>
        <end position="435"/>
    </location>
</feature>
<evidence type="ECO:0000256" key="8">
    <source>
        <dbReference type="SAM" id="Phobius"/>
    </source>
</evidence>
<reference evidence="12" key="1">
    <citation type="submission" date="2017-02" db="UniProtKB">
        <authorList>
            <consortium name="WormBaseParasite"/>
        </authorList>
    </citation>
    <scope>IDENTIFICATION</scope>
</reference>
<dbReference type="GO" id="GO:0015379">
    <property type="term" value="F:potassium:chloride symporter activity"/>
    <property type="evidence" value="ECO:0007669"/>
    <property type="project" value="TreeGrafter"/>
</dbReference>
<evidence type="ECO:0000256" key="2">
    <source>
        <dbReference type="ARBA" id="ARBA00010593"/>
    </source>
</evidence>
<dbReference type="PANTHER" id="PTHR11827">
    <property type="entry name" value="SOLUTE CARRIER FAMILY 12, CATION COTRANSPORTERS"/>
    <property type="match status" value="1"/>
</dbReference>
<dbReference type="GO" id="GO:0016020">
    <property type="term" value="C:membrane"/>
    <property type="evidence" value="ECO:0007669"/>
    <property type="project" value="UniProtKB-SubCell"/>
</dbReference>
<feature type="transmembrane region" description="Helical" evidence="8">
    <location>
        <begin position="447"/>
        <end position="467"/>
    </location>
</feature>
<organism evidence="11 12">
    <name type="scientific">Syphacia muris</name>
    <dbReference type="NCBI Taxonomy" id="451379"/>
    <lineage>
        <taxon>Eukaryota</taxon>
        <taxon>Metazoa</taxon>
        <taxon>Ecdysozoa</taxon>
        <taxon>Nematoda</taxon>
        <taxon>Chromadorea</taxon>
        <taxon>Rhabditida</taxon>
        <taxon>Spirurina</taxon>
        <taxon>Oxyuridomorpha</taxon>
        <taxon>Oxyuroidea</taxon>
        <taxon>Oxyuridae</taxon>
        <taxon>Syphacia</taxon>
    </lineage>
</organism>
<evidence type="ECO:0000259" key="9">
    <source>
        <dbReference type="Pfam" id="PF00324"/>
    </source>
</evidence>
<protein>
    <recommendedName>
        <fullName evidence="3">Solute carrier family 12 member 9</fullName>
    </recommendedName>
</protein>
<dbReference type="Gene3D" id="1.20.1740.10">
    <property type="entry name" value="Amino acid/polyamine transporter I"/>
    <property type="match status" value="1"/>
</dbReference>
<dbReference type="InterPro" id="IPR018491">
    <property type="entry name" value="SLC12_C"/>
</dbReference>
<proteinExistence type="inferred from homology"/>
<name>A0A0N5ALN1_9BILA</name>
<evidence type="ECO:0000259" key="10">
    <source>
        <dbReference type="Pfam" id="PF03522"/>
    </source>
</evidence>
<evidence type="ECO:0000313" key="11">
    <source>
        <dbReference type="Proteomes" id="UP000046393"/>
    </source>
</evidence>
<feature type="transmembrane region" description="Helical" evidence="8">
    <location>
        <begin position="389"/>
        <end position="408"/>
    </location>
</feature>
<dbReference type="Pfam" id="PF03522">
    <property type="entry name" value="SLC12"/>
    <property type="match status" value="1"/>
</dbReference>
<feature type="transmembrane region" description="Helical" evidence="8">
    <location>
        <begin position="34"/>
        <end position="53"/>
    </location>
</feature>
<dbReference type="STRING" id="451379.A0A0N5ALN1"/>
<feature type="transmembrane region" description="Helical" evidence="8">
    <location>
        <begin position="149"/>
        <end position="169"/>
    </location>
</feature>
<feature type="domain" description="Amino acid permease/ SLC12A" evidence="9">
    <location>
        <begin position="42"/>
        <end position="529"/>
    </location>
</feature>
<feature type="transmembrane region" description="Helical" evidence="8">
    <location>
        <begin position="473"/>
        <end position="490"/>
    </location>
</feature>
<feature type="transmembrane region" description="Helical" evidence="8">
    <location>
        <begin position="335"/>
        <end position="357"/>
    </location>
</feature>
<comment type="subcellular location">
    <subcellularLocation>
        <location evidence="1">Membrane</location>
        <topology evidence="1">Multi-pass membrane protein</topology>
    </subcellularLocation>
</comment>
<evidence type="ECO:0000313" key="12">
    <source>
        <dbReference type="WBParaSite" id="SMUV_0000545501-mRNA-1"/>
    </source>
</evidence>
<keyword evidence="11" id="KW-1185">Reference proteome</keyword>
<dbReference type="GO" id="GO:0055064">
    <property type="term" value="P:chloride ion homeostasis"/>
    <property type="evidence" value="ECO:0007669"/>
    <property type="project" value="TreeGrafter"/>
</dbReference>
<feature type="transmembrane region" description="Helical" evidence="8">
    <location>
        <begin position="59"/>
        <end position="86"/>
    </location>
</feature>
<evidence type="ECO:0000256" key="6">
    <source>
        <dbReference type="ARBA" id="ARBA00022989"/>
    </source>
</evidence>
<accession>A0A0N5ALN1</accession>
<keyword evidence="6 8" id="KW-1133">Transmembrane helix</keyword>
<evidence type="ECO:0000256" key="1">
    <source>
        <dbReference type="ARBA" id="ARBA00004141"/>
    </source>
</evidence>
<feature type="transmembrane region" description="Helical" evidence="8">
    <location>
        <begin position="176"/>
        <end position="197"/>
    </location>
</feature>
<dbReference type="AlphaFoldDB" id="A0A0N5ALN1"/>
<keyword evidence="4" id="KW-0813">Transport</keyword>
<dbReference type="InterPro" id="IPR004841">
    <property type="entry name" value="AA-permease/SLC12A_dom"/>
</dbReference>
<dbReference type="GO" id="GO:0006884">
    <property type="term" value="P:cell volume homeostasis"/>
    <property type="evidence" value="ECO:0007669"/>
    <property type="project" value="TreeGrafter"/>
</dbReference>
<dbReference type="Proteomes" id="UP000046393">
    <property type="component" value="Unplaced"/>
</dbReference>
<dbReference type="PANTHER" id="PTHR11827:SF72">
    <property type="entry name" value="GH08340P"/>
    <property type="match status" value="1"/>
</dbReference>
<feature type="transmembrane region" description="Helical" evidence="8">
    <location>
        <begin position="263"/>
        <end position="283"/>
    </location>
</feature>
<comment type="similarity">
    <text evidence="2">Belongs to the SLC12A transporter family.</text>
</comment>
<feature type="transmembrane region" description="Helical" evidence="8">
    <location>
        <begin position="295"/>
        <end position="315"/>
    </location>
</feature>
<feature type="transmembrane region" description="Helical" evidence="8">
    <location>
        <begin position="107"/>
        <end position="129"/>
    </location>
</feature>
<evidence type="ECO:0000256" key="3">
    <source>
        <dbReference type="ARBA" id="ARBA00019359"/>
    </source>
</evidence>
<evidence type="ECO:0000256" key="4">
    <source>
        <dbReference type="ARBA" id="ARBA00022448"/>
    </source>
</evidence>
<sequence>MNALNSMKIFCHFTASVELGNITNLNGLSTISGVFTPVTISMFSVLLFLRMGFVVGQLGFLLTVVQLLLAYMIVMLTVLSLCAISTNGAIEGGGVYYMLSRSLGPEFGGAIGLLFFTANVFSCALYISGFTEALLNNIGQGSVPSSPSWQFMCCVLVSIVLLILCLLGASIFGKSAFLTFCVISVCYCTYILSVIIVSPQDVPIPRTNEIAYLVGVYSNDSAVDFNQNLTCRYTGFRFSTLADNMLANYTVDYTTSKMMDFPIMFAVIFSGVTGLMAGANMSGELAKPSVSIPKGTVQAVLFTLGIYIITAFITASTCSRSLLHNDYSVMADVNLSPWFIFIGIFFTTFFSSMSNLIGSSRVLNRLAHDKLFGFLLHPAKIELSSGNPVISVLITWVCVVLVLLIGAVNKIAKLTSIFFLLSYMGVNIACLALELTSAPNFRPTFKYFSWQTCGLGVICTVIMMLVIDTAMSAIAVIVLMFLIMVLHYQAPAGSWGSISQALIYHQVRKYLLLLDVRKEHVKYWRPQILLLVSRPASSTPLMDFVNDLKKSGLYVIGHVKRDSVVDNVTPYWLSLVDYLKLKAFVELTIAKTIRDGAQQLIRLSGLGAMKPNTVILGFHELSPPEPILAESHLLKDLKFSRIDRAEVVEYFTAADYVPCELNGNCERLSSEEYVHILNDVLHVNKNLCVARHFHRLDKESLKTWNGEKRTIDVWPVCLQKPGETGLGWGNSSLFLLQMACILSMSSRWRSCTVLRVFICVNSLQDMQRRERQLRQMLSMLRIKARSQVMPWDHVVCHLGDENPSAPESVDLPLPYLSGMNDLIKKNSGGAAICLLDLPVPPTDVSLSDSYLNVIRTLTEGLPPTLLVHGLSSVISTAL</sequence>
<keyword evidence="7 8" id="KW-0472">Membrane</keyword>
<keyword evidence="5 8" id="KW-0812">Transmembrane</keyword>
<feature type="domain" description="SLC12A transporter C-terminal" evidence="10">
    <location>
        <begin position="540"/>
        <end position="619"/>
    </location>
</feature>
<evidence type="ECO:0000256" key="7">
    <source>
        <dbReference type="ARBA" id="ARBA00023136"/>
    </source>
</evidence>
<evidence type="ECO:0000256" key="5">
    <source>
        <dbReference type="ARBA" id="ARBA00022692"/>
    </source>
</evidence>
<dbReference type="Pfam" id="PF00324">
    <property type="entry name" value="AA_permease"/>
    <property type="match status" value="1"/>
</dbReference>
<dbReference type="FunFam" id="1.20.1740.10:FF:000013">
    <property type="entry name" value="Solute carrier family 12 member"/>
    <property type="match status" value="1"/>
</dbReference>
<dbReference type="WBParaSite" id="SMUV_0000545501-mRNA-1">
    <property type="protein sequence ID" value="SMUV_0000545501-mRNA-1"/>
    <property type="gene ID" value="SMUV_0000545501"/>
</dbReference>
<dbReference type="GO" id="GO:0055075">
    <property type="term" value="P:potassium ion homeostasis"/>
    <property type="evidence" value="ECO:0007669"/>
    <property type="project" value="TreeGrafter"/>
</dbReference>